<keyword evidence="3" id="KW-1185">Reference proteome</keyword>
<proteinExistence type="predicted"/>
<dbReference type="Pfam" id="PF07796">
    <property type="entry name" value="DUF1638"/>
    <property type="match status" value="1"/>
</dbReference>
<reference evidence="2 3" key="1">
    <citation type="submission" date="2018-11" db="EMBL/GenBank/DDBJ databases">
        <title>Trebonia kvetii gen.nov., sp.nov., a novel acidophilic actinobacterium, and proposal of the new actinobacterial family Treboniaceae fam. nov.</title>
        <authorList>
            <person name="Rapoport D."/>
            <person name="Sagova-Mareckova M."/>
            <person name="Sedlacek I."/>
            <person name="Provaznik J."/>
            <person name="Kralova S."/>
            <person name="Pavlinic D."/>
            <person name="Benes V."/>
            <person name="Kopecky J."/>
        </authorList>
    </citation>
    <scope>NUCLEOTIDE SEQUENCE [LARGE SCALE GENOMIC DNA]</scope>
    <source>
        <strain evidence="2 3">15Tr583</strain>
    </source>
</reference>
<organism evidence="2 3">
    <name type="scientific">Trebonia kvetii</name>
    <dbReference type="NCBI Taxonomy" id="2480626"/>
    <lineage>
        <taxon>Bacteria</taxon>
        <taxon>Bacillati</taxon>
        <taxon>Actinomycetota</taxon>
        <taxon>Actinomycetes</taxon>
        <taxon>Streptosporangiales</taxon>
        <taxon>Treboniaceae</taxon>
        <taxon>Trebonia</taxon>
    </lineage>
</organism>
<accession>A0A6P2BT47</accession>
<protein>
    <submittedName>
        <fullName evidence="2">DUF1638 domain-containing protein</fullName>
    </submittedName>
</protein>
<feature type="domain" description="DUF1638" evidence="1">
    <location>
        <begin position="26"/>
        <end position="182"/>
    </location>
</feature>
<evidence type="ECO:0000313" key="3">
    <source>
        <dbReference type="Proteomes" id="UP000460272"/>
    </source>
</evidence>
<name>A0A6P2BT47_9ACTN</name>
<dbReference type="OrthoDB" id="9814689at2"/>
<sequence length="193" mass="20840">MACGALAGHIREIAARRGWPVVVRPLSAALHNRPEKISAHAERLLLTPHPPGSRTVLGYADCGSYGALDKLSARTGAARLPGLHCYDLYAGAQAIEAIFAAEPGTYLLTDYLIRSFDRSVIQPLGLDRHPELWADYFGHYTRLVWLAQGATSELGEAAAAIASRFDLPLTRIDTGTSGLEAALAALFEYEEQP</sequence>
<dbReference type="InterPro" id="IPR012437">
    <property type="entry name" value="DUF1638"/>
</dbReference>
<evidence type="ECO:0000313" key="2">
    <source>
        <dbReference type="EMBL" id="TVZ02058.1"/>
    </source>
</evidence>
<dbReference type="AlphaFoldDB" id="A0A6P2BT47"/>
<dbReference type="EMBL" id="RPFW01000006">
    <property type="protein sequence ID" value="TVZ02058.1"/>
    <property type="molecule type" value="Genomic_DNA"/>
</dbReference>
<dbReference type="Proteomes" id="UP000460272">
    <property type="component" value="Unassembled WGS sequence"/>
</dbReference>
<evidence type="ECO:0000259" key="1">
    <source>
        <dbReference type="Pfam" id="PF07796"/>
    </source>
</evidence>
<comment type="caution">
    <text evidence="2">The sequence shown here is derived from an EMBL/GenBank/DDBJ whole genome shotgun (WGS) entry which is preliminary data.</text>
</comment>
<gene>
    <name evidence="2" type="ORF">EAS64_29930</name>
</gene>